<evidence type="ECO:0000313" key="2">
    <source>
        <dbReference type="EMBL" id="TBO34448.1"/>
    </source>
</evidence>
<protein>
    <recommendedName>
        <fullName evidence="4">Pentapeptide repeat-containing protein</fullName>
    </recommendedName>
</protein>
<evidence type="ECO:0000256" key="1">
    <source>
        <dbReference type="SAM" id="Phobius"/>
    </source>
</evidence>
<keyword evidence="3" id="KW-1185">Reference proteome</keyword>
<keyword evidence="1" id="KW-1133">Transmembrane helix</keyword>
<dbReference type="OrthoDB" id="5290767at2"/>
<accession>A0A4Q9H327</accession>
<comment type="caution">
    <text evidence="2">The sequence shown here is derived from an EMBL/GenBank/DDBJ whole genome shotgun (WGS) entry which is preliminary data.</text>
</comment>
<reference evidence="2 3" key="1">
    <citation type="submission" date="2019-02" db="EMBL/GenBank/DDBJ databases">
        <title>Aquabacterium sp. strain KMB7.</title>
        <authorList>
            <person name="Chen W.-M."/>
        </authorList>
    </citation>
    <scope>NUCLEOTIDE SEQUENCE [LARGE SCALE GENOMIC DNA]</scope>
    <source>
        <strain evidence="2 3">KMB7</strain>
    </source>
</reference>
<keyword evidence="1" id="KW-0812">Transmembrane</keyword>
<dbReference type="Gene3D" id="2.160.20.80">
    <property type="entry name" value="E3 ubiquitin-protein ligase SopA"/>
    <property type="match status" value="1"/>
</dbReference>
<evidence type="ECO:0008006" key="4">
    <source>
        <dbReference type="Google" id="ProtNLM"/>
    </source>
</evidence>
<gene>
    <name evidence="2" type="ORF">EYS42_03285</name>
</gene>
<dbReference type="Pfam" id="PF00805">
    <property type="entry name" value="Pentapeptide"/>
    <property type="match status" value="1"/>
</dbReference>
<dbReference type="SUPFAM" id="SSF141571">
    <property type="entry name" value="Pentapeptide repeat-like"/>
    <property type="match status" value="1"/>
</dbReference>
<sequence>MADDTSPTTPTHLSLGNRQTITDYYVPKNVQDEPLAFKYKNFTRLNGRKITFKNVSFEHSVFDGCYLRSCVFDSCNFTGCRFIGSNFHQSSFPGSRFDYATFERCQIDSDILTVWAPPEENLKMRFARSLRMNFQQIGDAKAVNEAITQELHATSRHLLQSWRSEDDFYRKKYPGLMRVRQFLVWVEFWALHCIWGNGESIPRLLRTILIAILIIAIYDANAINGSATIQDYWESLKVAPAIFLGTLPRPSHTTAAASMIVATRLIALSLLTALLVKRFGRR</sequence>
<dbReference type="Proteomes" id="UP000292120">
    <property type="component" value="Unassembled WGS sequence"/>
</dbReference>
<dbReference type="EMBL" id="SIXI01000001">
    <property type="protein sequence ID" value="TBO34448.1"/>
    <property type="molecule type" value="Genomic_DNA"/>
</dbReference>
<proteinExistence type="predicted"/>
<name>A0A4Q9H327_9BURK</name>
<organism evidence="2 3">
    <name type="scientific">Aquabacterium lacunae</name>
    <dbReference type="NCBI Taxonomy" id="2528630"/>
    <lineage>
        <taxon>Bacteria</taxon>
        <taxon>Pseudomonadati</taxon>
        <taxon>Pseudomonadota</taxon>
        <taxon>Betaproteobacteria</taxon>
        <taxon>Burkholderiales</taxon>
        <taxon>Aquabacterium</taxon>
    </lineage>
</organism>
<evidence type="ECO:0000313" key="3">
    <source>
        <dbReference type="Proteomes" id="UP000292120"/>
    </source>
</evidence>
<dbReference type="AlphaFoldDB" id="A0A4Q9H327"/>
<dbReference type="InterPro" id="IPR001646">
    <property type="entry name" value="5peptide_repeat"/>
</dbReference>
<dbReference type="RefSeq" id="WP_130966398.1">
    <property type="nucleotide sequence ID" value="NZ_SIXI01000001.1"/>
</dbReference>
<feature type="transmembrane region" description="Helical" evidence="1">
    <location>
        <begin position="204"/>
        <end position="223"/>
    </location>
</feature>
<keyword evidence="1" id="KW-0472">Membrane</keyword>
<feature type="transmembrane region" description="Helical" evidence="1">
    <location>
        <begin position="255"/>
        <end position="276"/>
    </location>
</feature>